<organism evidence="7 8">
    <name type="scientific">Ruania alba</name>
    <dbReference type="NCBI Taxonomy" id="648782"/>
    <lineage>
        <taxon>Bacteria</taxon>
        <taxon>Bacillati</taxon>
        <taxon>Actinomycetota</taxon>
        <taxon>Actinomycetes</taxon>
        <taxon>Micrococcales</taxon>
        <taxon>Ruaniaceae</taxon>
        <taxon>Ruania</taxon>
    </lineage>
</organism>
<proteinExistence type="inferred from homology"/>
<evidence type="ECO:0000256" key="4">
    <source>
        <dbReference type="ARBA" id="ARBA00022840"/>
    </source>
</evidence>
<dbReference type="GO" id="GO:0016020">
    <property type="term" value="C:membrane"/>
    <property type="evidence" value="ECO:0007669"/>
    <property type="project" value="InterPro"/>
</dbReference>
<feature type="compositionally biased region" description="Pro residues" evidence="5">
    <location>
        <begin position="27"/>
        <end position="38"/>
    </location>
</feature>
<keyword evidence="4 7" id="KW-0067">ATP-binding</keyword>
<dbReference type="SUPFAM" id="SSF52540">
    <property type="entry name" value="P-loop containing nucleoside triphosphate hydrolases"/>
    <property type="match status" value="1"/>
</dbReference>
<reference evidence="8" key="1">
    <citation type="submission" date="2016-10" db="EMBL/GenBank/DDBJ databases">
        <authorList>
            <person name="Varghese N."/>
            <person name="Submissions S."/>
        </authorList>
    </citation>
    <scope>NUCLEOTIDE SEQUENCE [LARGE SCALE GENOMIC DNA]</scope>
    <source>
        <strain evidence="8">DSM 21368</strain>
    </source>
</reference>
<evidence type="ECO:0000313" key="7">
    <source>
        <dbReference type="EMBL" id="SEE98541.1"/>
    </source>
</evidence>
<dbReference type="InterPro" id="IPR003439">
    <property type="entry name" value="ABC_transporter-like_ATP-bd"/>
</dbReference>
<keyword evidence="3" id="KW-0547">Nucleotide-binding</keyword>
<dbReference type="PROSITE" id="PS50893">
    <property type="entry name" value="ABC_TRANSPORTER_2"/>
    <property type="match status" value="1"/>
</dbReference>
<feature type="region of interest" description="Disordered" evidence="5">
    <location>
        <begin position="1"/>
        <end position="40"/>
    </location>
</feature>
<dbReference type="SMART" id="SM00382">
    <property type="entry name" value="AAA"/>
    <property type="match status" value="1"/>
</dbReference>
<name>A0A1H5NCD5_9MICO</name>
<evidence type="ECO:0000259" key="6">
    <source>
        <dbReference type="PROSITE" id="PS50893"/>
    </source>
</evidence>
<dbReference type="PROSITE" id="PS00211">
    <property type="entry name" value="ABC_TRANSPORTER_1"/>
    <property type="match status" value="1"/>
</dbReference>
<dbReference type="InterPro" id="IPR003593">
    <property type="entry name" value="AAA+_ATPase"/>
</dbReference>
<dbReference type="InterPro" id="IPR027417">
    <property type="entry name" value="P-loop_NTPase"/>
</dbReference>
<evidence type="ECO:0000256" key="2">
    <source>
        <dbReference type="ARBA" id="ARBA00022448"/>
    </source>
</evidence>
<comment type="similarity">
    <text evidence="1">Belongs to the ABC transporter superfamily.</text>
</comment>
<gene>
    <name evidence="7" type="ORF">SAMN04488554_4123</name>
</gene>
<protein>
    <submittedName>
        <fullName evidence="7">Teichoic acid transport system ATP-binding protein</fullName>
    </submittedName>
</protein>
<dbReference type="InterPro" id="IPR050683">
    <property type="entry name" value="Bact_Polysacc_Export_ATP-bd"/>
</dbReference>
<dbReference type="GO" id="GO:0016887">
    <property type="term" value="F:ATP hydrolysis activity"/>
    <property type="evidence" value="ECO:0007669"/>
    <property type="project" value="InterPro"/>
</dbReference>
<sequence length="289" mass="30834">MAATDDREFDEIDHEADDLDVEDSGAPAPPQAPPPAPGTPAVIADDVHVKYRVFGGRQSTAGEMGRLRRLVNRSRAHVGAVTEVHAVRGVSFVARHGESVGLIGMNGAGKSTLLRAVAGLMPISEGRVFVDGTTALLGVNAALVPALTGARNVMIGGLALGLTPDQVRERFDDIVEFAGIGDFINLPMKAYSSGMAARLRFAISTAAIPDILMIDEALATGDAAFRNRSRAKIEEIREHAGTVFLVSHSTQSIERMCDRAIWLDQGRMLADGPAREVVAEYRKALQKKS</sequence>
<dbReference type="STRING" id="648782.SAMN04488554_4123"/>
<dbReference type="CDD" id="cd03220">
    <property type="entry name" value="ABC_KpsT_Wzt"/>
    <property type="match status" value="1"/>
</dbReference>
<feature type="compositionally biased region" description="Acidic residues" evidence="5">
    <location>
        <begin position="7"/>
        <end position="23"/>
    </location>
</feature>
<dbReference type="Pfam" id="PF00005">
    <property type="entry name" value="ABC_tran"/>
    <property type="match status" value="1"/>
</dbReference>
<keyword evidence="2" id="KW-0813">Transport</keyword>
<dbReference type="AlphaFoldDB" id="A0A1H5NCD5"/>
<dbReference type="GO" id="GO:0005524">
    <property type="term" value="F:ATP binding"/>
    <property type="evidence" value="ECO:0007669"/>
    <property type="project" value="UniProtKB-KW"/>
</dbReference>
<feature type="domain" description="ABC transporter" evidence="6">
    <location>
        <begin position="68"/>
        <end position="287"/>
    </location>
</feature>
<accession>A0A1H5NCD5</accession>
<evidence type="ECO:0000256" key="3">
    <source>
        <dbReference type="ARBA" id="ARBA00022741"/>
    </source>
</evidence>
<dbReference type="OrthoDB" id="9778870at2"/>
<dbReference type="RefSeq" id="WP_089775223.1">
    <property type="nucleotide sequence ID" value="NZ_FNTX01000002.1"/>
</dbReference>
<dbReference type="PANTHER" id="PTHR46743">
    <property type="entry name" value="TEICHOIC ACIDS EXPORT ATP-BINDING PROTEIN TAGH"/>
    <property type="match status" value="1"/>
</dbReference>
<dbReference type="EMBL" id="FNTX01000002">
    <property type="protein sequence ID" value="SEE98541.1"/>
    <property type="molecule type" value="Genomic_DNA"/>
</dbReference>
<dbReference type="InterPro" id="IPR015860">
    <property type="entry name" value="ABC_transpr_TagH-like"/>
</dbReference>
<dbReference type="Gene3D" id="3.40.50.300">
    <property type="entry name" value="P-loop containing nucleotide triphosphate hydrolases"/>
    <property type="match status" value="1"/>
</dbReference>
<dbReference type="GO" id="GO:0140359">
    <property type="term" value="F:ABC-type transporter activity"/>
    <property type="evidence" value="ECO:0007669"/>
    <property type="project" value="InterPro"/>
</dbReference>
<keyword evidence="8" id="KW-1185">Reference proteome</keyword>
<dbReference type="InterPro" id="IPR017871">
    <property type="entry name" value="ABC_transporter-like_CS"/>
</dbReference>
<dbReference type="Proteomes" id="UP000199220">
    <property type="component" value="Unassembled WGS sequence"/>
</dbReference>
<evidence type="ECO:0000256" key="5">
    <source>
        <dbReference type="SAM" id="MobiDB-lite"/>
    </source>
</evidence>
<evidence type="ECO:0000256" key="1">
    <source>
        <dbReference type="ARBA" id="ARBA00005417"/>
    </source>
</evidence>
<evidence type="ECO:0000313" key="8">
    <source>
        <dbReference type="Proteomes" id="UP000199220"/>
    </source>
</evidence>
<dbReference type="PANTHER" id="PTHR46743:SF2">
    <property type="entry name" value="TEICHOIC ACIDS EXPORT ATP-BINDING PROTEIN TAGH"/>
    <property type="match status" value="1"/>
</dbReference>